<feature type="domain" description="CSN8/PSMD8/EIF3K" evidence="1">
    <location>
        <begin position="87"/>
        <end position="221"/>
    </location>
</feature>
<dbReference type="Gene3D" id="1.25.40.990">
    <property type="match status" value="1"/>
</dbReference>
<dbReference type="InterPro" id="IPR033464">
    <property type="entry name" value="CSN8_PSD8_EIF3K"/>
</dbReference>
<proteinExistence type="predicted"/>
<keyword evidence="3" id="KW-1185">Reference proteome</keyword>
<name>A0A0C3SFM1_PHLG1</name>
<dbReference type="OrthoDB" id="5351233at2759"/>
<organism evidence="2 3">
    <name type="scientific">Phlebiopsis gigantea (strain 11061_1 CR5-6)</name>
    <name type="common">White-rot fungus</name>
    <name type="synonym">Peniophora gigantea</name>
    <dbReference type="NCBI Taxonomy" id="745531"/>
    <lineage>
        <taxon>Eukaryota</taxon>
        <taxon>Fungi</taxon>
        <taxon>Dikarya</taxon>
        <taxon>Basidiomycota</taxon>
        <taxon>Agaricomycotina</taxon>
        <taxon>Agaricomycetes</taxon>
        <taxon>Polyporales</taxon>
        <taxon>Phanerochaetaceae</taxon>
        <taxon>Phlebiopsis</taxon>
    </lineage>
</organism>
<protein>
    <recommendedName>
        <fullName evidence="1">CSN8/PSMD8/EIF3K domain-containing protein</fullName>
    </recommendedName>
</protein>
<dbReference type="EMBL" id="KN840440">
    <property type="protein sequence ID" value="KIP12325.1"/>
    <property type="molecule type" value="Genomic_DNA"/>
</dbReference>
<gene>
    <name evidence="2" type="ORF">PHLGIDRAFT_98287</name>
</gene>
<dbReference type="Proteomes" id="UP000053257">
    <property type="component" value="Unassembled WGS sequence"/>
</dbReference>
<accession>A0A0C3SFM1</accession>
<sequence length="251" mass="26954">MTGPPTPPITSAIEIEDAARAANAAEAPAVALGTPAQAVAPFRKSFALLAELAAQGKFQELVQEAEVADLNTMHDNEVERFLVTVPLVLGYLILDDAAPAINAIMRLPDNLKNEQIAQVLFRLCASVSERKYQNVYVRAQEVHKAIQSTTIPEVDFAMIVNGLLSSFVEAFRSNTLVLLSKGYSSIPLVSAQIYLGCSSEQVVSAAAQNKWKYDEDTHLLSPVLITVAGKGAPTNQSSITTLSMVVNSNLE</sequence>
<dbReference type="STRING" id="745531.A0A0C3SFM1"/>
<dbReference type="HOGENOM" id="CLU_094291_0_0_1"/>
<reference evidence="2 3" key="1">
    <citation type="journal article" date="2014" name="PLoS Genet.">
        <title>Analysis of the Phlebiopsis gigantea genome, transcriptome and secretome provides insight into its pioneer colonization strategies of wood.</title>
        <authorList>
            <person name="Hori C."/>
            <person name="Ishida T."/>
            <person name="Igarashi K."/>
            <person name="Samejima M."/>
            <person name="Suzuki H."/>
            <person name="Master E."/>
            <person name="Ferreira P."/>
            <person name="Ruiz-Duenas F.J."/>
            <person name="Held B."/>
            <person name="Canessa P."/>
            <person name="Larrondo L.F."/>
            <person name="Schmoll M."/>
            <person name="Druzhinina I.S."/>
            <person name="Kubicek C.P."/>
            <person name="Gaskell J.A."/>
            <person name="Kersten P."/>
            <person name="St John F."/>
            <person name="Glasner J."/>
            <person name="Sabat G."/>
            <person name="Splinter BonDurant S."/>
            <person name="Syed K."/>
            <person name="Yadav J."/>
            <person name="Mgbeahuruike A.C."/>
            <person name="Kovalchuk A."/>
            <person name="Asiegbu F.O."/>
            <person name="Lackner G."/>
            <person name="Hoffmeister D."/>
            <person name="Rencoret J."/>
            <person name="Gutierrez A."/>
            <person name="Sun H."/>
            <person name="Lindquist E."/>
            <person name="Barry K."/>
            <person name="Riley R."/>
            <person name="Grigoriev I.V."/>
            <person name="Henrissat B."/>
            <person name="Kues U."/>
            <person name="Berka R.M."/>
            <person name="Martinez A.T."/>
            <person name="Covert S.F."/>
            <person name="Blanchette R.A."/>
            <person name="Cullen D."/>
        </authorList>
    </citation>
    <scope>NUCLEOTIDE SEQUENCE [LARGE SCALE GENOMIC DNA]</scope>
    <source>
        <strain evidence="2 3">11061_1 CR5-6</strain>
    </source>
</reference>
<evidence type="ECO:0000313" key="2">
    <source>
        <dbReference type="EMBL" id="KIP12325.1"/>
    </source>
</evidence>
<evidence type="ECO:0000259" key="1">
    <source>
        <dbReference type="Pfam" id="PF10075"/>
    </source>
</evidence>
<dbReference type="AlphaFoldDB" id="A0A0C3SFM1"/>
<evidence type="ECO:0000313" key="3">
    <source>
        <dbReference type="Proteomes" id="UP000053257"/>
    </source>
</evidence>
<dbReference type="Pfam" id="PF10075">
    <property type="entry name" value="CSN8_PSD8_EIF3K"/>
    <property type="match status" value="1"/>
</dbReference>